<keyword evidence="3 4" id="KW-0378">Hydrolase</keyword>
<evidence type="ECO:0000256" key="4">
    <source>
        <dbReference type="RuleBase" id="RU361235"/>
    </source>
</evidence>
<organism evidence="6 7">
    <name type="scientific">Gnathostoma spinigerum</name>
    <dbReference type="NCBI Taxonomy" id="75299"/>
    <lineage>
        <taxon>Eukaryota</taxon>
        <taxon>Metazoa</taxon>
        <taxon>Ecdysozoa</taxon>
        <taxon>Nematoda</taxon>
        <taxon>Chromadorea</taxon>
        <taxon>Rhabditida</taxon>
        <taxon>Spirurina</taxon>
        <taxon>Gnathostomatomorpha</taxon>
        <taxon>Gnathostomatoidea</taxon>
        <taxon>Gnathostomatidae</taxon>
        <taxon>Gnathostoma</taxon>
    </lineage>
</organism>
<gene>
    <name evidence="6" type="ORF">AB6A40_009023</name>
</gene>
<dbReference type="EMBL" id="JBGFUD010008988">
    <property type="protein sequence ID" value="MFH4982314.1"/>
    <property type="molecule type" value="Genomic_DNA"/>
</dbReference>
<dbReference type="AlphaFoldDB" id="A0ABD6EVV1"/>
<dbReference type="GO" id="GO:0052689">
    <property type="term" value="F:carboxylic ester hydrolase activity"/>
    <property type="evidence" value="ECO:0007669"/>
    <property type="project" value="UniProtKB-KW"/>
</dbReference>
<comment type="similarity">
    <text evidence="1 4">Belongs to the type-B carboxylesterase/lipase family.</text>
</comment>
<dbReference type="InterPro" id="IPR002018">
    <property type="entry name" value="CarbesteraseB"/>
</dbReference>
<keyword evidence="2" id="KW-0719">Serine esterase</keyword>
<feature type="signal peptide" evidence="4">
    <location>
        <begin position="1"/>
        <end position="20"/>
    </location>
</feature>
<keyword evidence="4" id="KW-0732">Signal</keyword>
<dbReference type="EC" id="3.1.1.-" evidence="4"/>
<dbReference type="InterPro" id="IPR029058">
    <property type="entry name" value="AB_hydrolase_fold"/>
</dbReference>
<feature type="domain" description="Carboxylesterase type B" evidence="5">
    <location>
        <begin position="23"/>
        <end position="481"/>
    </location>
</feature>
<dbReference type="Proteomes" id="UP001608902">
    <property type="component" value="Unassembled WGS sequence"/>
</dbReference>
<evidence type="ECO:0000313" key="6">
    <source>
        <dbReference type="EMBL" id="MFH4982314.1"/>
    </source>
</evidence>
<dbReference type="Pfam" id="PF00135">
    <property type="entry name" value="COesterase"/>
    <property type="match status" value="1"/>
</dbReference>
<proteinExistence type="inferred from homology"/>
<protein>
    <recommendedName>
        <fullName evidence="4">Carboxylic ester hydrolase</fullName>
        <ecNumber evidence="4">3.1.1.-</ecNumber>
    </recommendedName>
</protein>
<comment type="caution">
    <text evidence="6">The sequence shown here is derived from an EMBL/GenBank/DDBJ whole genome shotgun (WGS) entry which is preliminary data.</text>
</comment>
<evidence type="ECO:0000256" key="2">
    <source>
        <dbReference type="ARBA" id="ARBA00022487"/>
    </source>
</evidence>
<reference evidence="6 7" key="1">
    <citation type="submission" date="2024-08" db="EMBL/GenBank/DDBJ databases">
        <title>Gnathostoma spinigerum genome.</title>
        <authorList>
            <person name="Gonzalez-Bertolin B."/>
            <person name="Monzon S."/>
            <person name="Zaballos A."/>
            <person name="Jimenez P."/>
            <person name="Dekumyoy P."/>
            <person name="Varona S."/>
            <person name="Cuesta I."/>
            <person name="Sumanam S."/>
            <person name="Adisakwattana P."/>
            <person name="Gasser R.B."/>
            <person name="Hernandez-Gonzalez A."/>
            <person name="Young N.D."/>
            <person name="Perteguer M.J."/>
        </authorList>
    </citation>
    <scope>NUCLEOTIDE SEQUENCE [LARGE SCALE GENOMIC DNA]</scope>
    <source>
        <strain evidence="6">AL3</strain>
        <tissue evidence="6">Liver</tissue>
    </source>
</reference>
<dbReference type="PANTHER" id="PTHR45580:SF7">
    <property type="entry name" value="CARBOXYLESTERASE TYPE B DOMAIN-CONTAINING PROTEIN-RELATED"/>
    <property type="match status" value="1"/>
</dbReference>
<dbReference type="Gene3D" id="3.40.50.1820">
    <property type="entry name" value="alpha/beta hydrolase"/>
    <property type="match status" value="2"/>
</dbReference>
<evidence type="ECO:0000259" key="5">
    <source>
        <dbReference type="Pfam" id="PF00135"/>
    </source>
</evidence>
<name>A0ABD6EVV1_9BILA</name>
<dbReference type="PROSITE" id="PS00122">
    <property type="entry name" value="CARBOXYLESTERASE_B_1"/>
    <property type="match status" value="1"/>
</dbReference>
<accession>A0ABD6EVV1</accession>
<keyword evidence="7" id="KW-1185">Reference proteome</keyword>
<evidence type="ECO:0000256" key="3">
    <source>
        <dbReference type="ARBA" id="ARBA00022801"/>
    </source>
</evidence>
<dbReference type="InterPro" id="IPR019826">
    <property type="entry name" value="Carboxylesterase_B_AS"/>
</dbReference>
<sequence>MRSFFSLFTLLSLVASRNNAEYSTIQTTQGKLRGYIDKSFGSETGIYLGIPFAKPPIGQLRFTLPQASLAWDGILDATHYRPACLSDTISTRSRQHYIDEDCLYLNIVAGRKCQINTCPVIVYLHGGSFYFDSAIMFNLTVINEKYASKEVIFVIPAYRLGIFGFIGLGDDIAAPRNLGFHDMILALKWVQKEISAFGGDPRRVTIMGNSAGGLAVTLLTQTPAVPDDLFAQGIAMSSIDQYRKNLNLNISMGIAYLTRCANRSEHTSNQAIVDCLRKKSAKELLHSQKLLTDSNLLDLMFGPEPETNLFPVSPALLMKKNNIARQMPFGPEPDGTLFPAEYATLFKNDNTRRHMIGITKDDSTVSFARSSYRECITWLGVFGYSQERTRLKCAAKYRNVPAVVQKDETRASTYRLALKLAAGAETFLYSFDMPGHRRHSSDLSFVLGVHPIHNMNSDEEYMDWLLPEMIRNFVKTGNPGNGRSLLTF</sequence>
<dbReference type="PANTHER" id="PTHR45580">
    <property type="entry name" value="PROTEIN CBG05369"/>
    <property type="match status" value="1"/>
</dbReference>
<dbReference type="SUPFAM" id="SSF53474">
    <property type="entry name" value="alpha/beta-Hydrolases"/>
    <property type="match status" value="1"/>
</dbReference>
<evidence type="ECO:0000256" key="1">
    <source>
        <dbReference type="ARBA" id="ARBA00005964"/>
    </source>
</evidence>
<evidence type="ECO:0000313" key="7">
    <source>
        <dbReference type="Proteomes" id="UP001608902"/>
    </source>
</evidence>
<feature type="chain" id="PRO_5044528598" description="Carboxylic ester hydrolase" evidence="4">
    <location>
        <begin position="21"/>
        <end position="488"/>
    </location>
</feature>